<feature type="domain" description="Core-binding (CB)" evidence="7">
    <location>
        <begin position="1"/>
        <end position="86"/>
    </location>
</feature>
<dbReference type="Gene3D" id="1.10.150.130">
    <property type="match status" value="1"/>
</dbReference>
<evidence type="ECO:0000313" key="8">
    <source>
        <dbReference type="EMBL" id="ACS25762.1"/>
    </source>
</evidence>
<dbReference type="GO" id="GO:0003677">
    <property type="term" value="F:DNA binding"/>
    <property type="evidence" value="ECO:0007669"/>
    <property type="project" value="UniProtKB-UniRule"/>
</dbReference>
<feature type="domain" description="Tyr recombinase" evidence="6">
    <location>
        <begin position="111"/>
        <end position="299"/>
    </location>
</feature>
<gene>
    <name evidence="8" type="ordered locus">GWCH70_3102</name>
</gene>
<dbReference type="PROSITE" id="PS51898">
    <property type="entry name" value="TYR_RECOMBINASE"/>
    <property type="match status" value="1"/>
</dbReference>
<dbReference type="OrthoDB" id="283809at2"/>
<sequence>MQQFIDPFVRYLYEEAKDKKTIASYRTTVAHFLEWYEQREGNIIIEETRPVDVKEYISYLKHQCKRKPATINKYIAALKVFFSYLTEVGLVKDNPMTRIKTEKIEYAQGSSQTKWLTKEEQERFISYVELEKNEFKRLRNLAIIDLMIYAGLRVNEVASLELSDIQVKGNDVEIIVRQGKGNKYASVLLVQKYSRNLRKWLKYRQNLEKSTHKESQRLFVSERSMFLTERAIQKMLTKYADLANMKNITPHRFRHSFCKNLANAGTPIEIIRRLARHESIQTTAIYVDASKEEQVQALRKM</sequence>
<dbReference type="InterPro" id="IPR050090">
    <property type="entry name" value="Tyrosine_recombinase_XerCD"/>
</dbReference>
<reference evidence="8" key="1">
    <citation type="submission" date="2009-06" db="EMBL/GenBank/DDBJ databases">
        <title>Complete sequence of chromosome of Geopacillus sp. WCH70.</title>
        <authorList>
            <consortium name="US DOE Joint Genome Institute"/>
            <person name="Lucas S."/>
            <person name="Copeland A."/>
            <person name="Lapidus A."/>
            <person name="Glavina del Rio T."/>
            <person name="Dalin E."/>
            <person name="Tice H."/>
            <person name="Bruce D."/>
            <person name="Goodwin L."/>
            <person name="Pitluck S."/>
            <person name="Chertkov O."/>
            <person name="Brettin T."/>
            <person name="Detter J.C."/>
            <person name="Han C."/>
            <person name="Larimer F."/>
            <person name="Land M."/>
            <person name="Hauser L."/>
            <person name="Kyrpides N."/>
            <person name="Mikhailova N."/>
            <person name="Brumm P."/>
            <person name="Mead D.A."/>
            <person name="Richardson P."/>
        </authorList>
    </citation>
    <scope>NUCLEOTIDE SEQUENCE [LARGE SCALE GENOMIC DNA]</scope>
    <source>
        <strain evidence="8">WCH70</strain>
    </source>
</reference>
<dbReference type="GO" id="GO:0015074">
    <property type="term" value="P:DNA integration"/>
    <property type="evidence" value="ECO:0007669"/>
    <property type="project" value="UniProtKB-KW"/>
</dbReference>
<dbReference type="STRING" id="471223.GWCH70_3102"/>
<dbReference type="InterPro" id="IPR013762">
    <property type="entry name" value="Integrase-like_cat_sf"/>
</dbReference>
<keyword evidence="2" id="KW-0229">DNA integration</keyword>
<dbReference type="eggNOG" id="COG4974">
    <property type="taxonomic scope" value="Bacteria"/>
</dbReference>
<dbReference type="GO" id="GO:0006310">
    <property type="term" value="P:DNA recombination"/>
    <property type="evidence" value="ECO:0007669"/>
    <property type="project" value="UniProtKB-KW"/>
</dbReference>
<evidence type="ECO:0000256" key="3">
    <source>
        <dbReference type="ARBA" id="ARBA00023125"/>
    </source>
</evidence>
<dbReference type="InterPro" id="IPR010998">
    <property type="entry name" value="Integrase_recombinase_N"/>
</dbReference>
<evidence type="ECO:0000259" key="7">
    <source>
        <dbReference type="PROSITE" id="PS51900"/>
    </source>
</evidence>
<organism evidence="8">
    <name type="scientific">Geobacillus sp. (strain WCH70)</name>
    <dbReference type="NCBI Taxonomy" id="471223"/>
    <lineage>
        <taxon>Bacteria</taxon>
        <taxon>Bacillati</taxon>
        <taxon>Bacillota</taxon>
        <taxon>Bacilli</taxon>
        <taxon>Bacillales</taxon>
        <taxon>Anoxybacillaceae</taxon>
        <taxon>Geobacillus</taxon>
    </lineage>
</organism>
<dbReference type="Pfam" id="PF00589">
    <property type="entry name" value="Phage_integrase"/>
    <property type="match status" value="1"/>
</dbReference>
<comment type="similarity">
    <text evidence="1">Belongs to the 'phage' integrase family.</text>
</comment>
<dbReference type="HOGENOM" id="CLU_027562_9_2_9"/>
<evidence type="ECO:0000256" key="1">
    <source>
        <dbReference type="ARBA" id="ARBA00008857"/>
    </source>
</evidence>
<dbReference type="PANTHER" id="PTHR30349">
    <property type="entry name" value="PHAGE INTEGRASE-RELATED"/>
    <property type="match status" value="1"/>
</dbReference>
<keyword evidence="3 5" id="KW-0238">DNA-binding</keyword>
<dbReference type="InterPro" id="IPR004107">
    <property type="entry name" value="Integrase_SAM-like_N"/>
</dbReference>
<dbReference type="Gene3D" id="1.10.443.10">
    <property type="entry name" value="Intergrase catalytic core"/>
    <property type="match status" value="1"/>
</dbReference>
<dbReference type="PROSITE" id="PS51900">
    <property type="entry name" value="CB"/>
    <property type="match status" value="1"/>
</dbReference>
<dbReference type="EMBL" id="CP001638">
    <property type="protein sequence ID" value="ACS25762.1"/>
    <property type="molecule type" value="Genomic_DNA"/>
</dbReference>
<dbReference type="InterPro" id="IPR044068">
    <property type="entry name" value="CB"/>
</dbReference>
<dbReference type="SUPFAM" id="SSF56349">
    <property type="entry name" value="DNA breaking-rejoining enzymes"/>
    <property type="match status" value="1"/>
</dbReference>
<dbReference type="CDD" id="cd00397">
    <property type="entry name" value="DNA_BRE_C"/>
    <property type="match status" value="1"/>
</dbReference>
<dbReference type="InterPro" id="IPR002104">
    <property type="entry name" value="Integrase_catalytic"/>
</dbReference>
<name>C5D8C4_GEOSW</name>
<accession>C5D8C4</accession>
<evidence type="ECO:0000256" key="4">
    <source>
        <dbReference type="ARBA" id="ARBA00023172"/>
    </source>
</evidence>
<evidence type="ECO:0000256" key="5">
    <source>
        <dbReference type="PROSITE-ProRule" id="PRU01248"/>
    </source>
</evidence>
<dbReference type="AlphaFoldDB" id="C5D8C4"/>
<dbReference type="Pfam" id="PF13495">
    <property type="entry name" value="Phage_int_SAM_4"/>
    <property type="match status" value="1"/>
</dbReference>
<dbReference type="KEGG" id="gwc:GWCH70_3102"/>
<dbReference type="PANTHER" id="PTHR30349:SF41">
    <property type="entry name" value="INTEGRASE_RECOMBINASE PROTEIN MJ0367-RELATED"/>
    <property type="match status" value="1"/>
</dbReference>
<evidence type="ECO:0000256" key="2">
    <source>
        <dbReference type="ARBA" id="ARBA00022908"/>
    </source>
</evidence>
<proteinExistence type="inferred from homology"/>
<keyword evidence="4" id="KW-0233">DNA recombination</keyword>
<dbReference type="InterPro" id="IPR011010">
    <property type="entry name" value="DNA_brk_join_enz"/>
</dbReference>
<evidence type="ECO:0000259" key="6">
    <source>
        <dbReference type="PROSITE" id="PS51898"/>
    </source>
</evidence>
<protein>
    <submittedName>
        <fullName evidence="8">Integrase family protein</fullName>
    </submittedName>
</protein>